<reference evidence="2 3" key="1">
    <citation type="journal article" date="2018" name="Genome Biol. Evol.">
        <title>Multiple Roots of Fruiting Body Formation in Amoebozoa.</title>
        <authorList>
            <person name="Hillmann F."/>
            <person name="Forbes G."/>
            <person name="Novohradska S."/>
            <person name="Ferling I."/>
            <person name="Riege K."/>
            <person name="Groth M."/>
            <person name="Westermann M."/>
            <person name="Marz M."/>
            <person name="Spaller T."/>
            <person name="Winckler T."/>
            <person name="Schaap P."/>
            <person name="Glockner G."/>
        </authorList>
    </citation>
    <scope>NUCLEOTIDE SEQUENCE [LARGE SCALE GENOMIC DNA]</scope>
    <source>
        <strain evidence="2 3">Jena</strain>
    </source>
</reference>
<gene>
    <name evidence="2" type="ORF">PROFUN_17053</name>
</gene>
<feature type="region of interest" description="Disordered" evidence="1">
    <location>
        <begin position="158"/>
        <end position="182"/>
    </location>
</feature>
<protein>
    <submittedName>
        <fullName evidence="2">Uncharacterized protein</fullName>
    </submittedName>
</protein>
<keyword evidence="3" id="KW-1185">Reference proteome</keyword>
<dbReference type="EMBL" id="MDYQ01000702">
    <property type="protein sequence ID" value="PRP73025.1"/>
    <property type="molecule type" value="Genomic_DNA"/>
</dbReference>
<feature type="non-terminal residue" evidence="2">
    <location>
        <position position="1"/>
    </location>
</feature>
<accession>A0A2P6MMV1</accession>
<evidence type="ECO:0000313" key="3">
    <source>
        <dbReference type="Proteomes" id="UP000241769"/>
    </source>
</evidence>
<comment type="caution">
    <text evidence="2">The sequence shown here is derived from an EMBL/GenBank/DDBJ whole genome shotgun (WGS) entry which is preliminary data.</text>
</comment>
<dbReference type="InParanoid" id="A0A2P6MMV1"/>
<proteinExistence type="predicted"/>
<organism evidence="2 3">
    <name type="scientific">Planoprotostelium fungivorum</name>
    <dbReference type="NCBI Taxonomy" id="1890364"/>
    <lineage>
        <taxon>Eukaryota</taxon>
        <taxon>Amoebozoa</taxon>
        <taxon>Evosea</taxon>
        <taxon>Variosea</taxon>
        <taxon>Cavosteliida</taxon>
        <taxon>Cavosteliaceae</taxon>
        <taxon>Planoprotostelium</taxon>
    </lineage>
</organism>
<evidence type="ECO:0000256" key="1">
    <source>
        <dbReference type="SAM" id="MobiDB-lite"/>
    </source>
</evidence>
<name>A0A2P6MMV1_9EUKA</name>
<sequence length="182" mass="20441">PSTPARQIECEELEEVRKELERTTRYLTVMNVSRQISNVPTQLEERFMSTVLRSFETPKGLIRYTLYLPEDELYTPIHELSLQQPFSRDIYPLINPSYTLESKTASIIAQLIRAITSTPTLKTLTASFCSAVLPRIPVHSPELWKTKQVLLSSALRNSSPDIGSPNTSSPGIVRSGSSMTES</sequence>
<dbReference type="Proteomes" id="UP000241769">
    <property type="component" value="Unassembled WGS sequence"/>
</dbReference>
<evidence type="ECO:0000313" key="2">
    <source>
        <dbReference type="EMBL" id="PRP73025.1"/>
    </source>
</evidence>
<dbReference type="AlphaFoldDB" id="A0A2P6MMV1"/>